<evidence type="ECO:0000313" key="1">
    <source>
        <dbReference type="EMBL" id="TDP62862.1"/>
    </source>
</evidence>
<proteinExistence type="predicted"/>
<reference evidence="1 2" key="1">
    <citation type="submission" date="2019-03" db="EMBL/GenBank/DDBJ databases">
        <title>Genomic Encyclopedia of Type Strains, Phase IV (KMG-IV): sequencing the most valuable type-strain genomes for metagenomic binning, comparative biology and taxonomic classification.</title>
        <authorList>
            <person name="Goeker M."/>
        </authorList>
    </citation>
    <scope>NUCLEOTIDE SEQUENCE [LARGE SCALE GENOMIC DNA]</scope>
    <source>
        <strain evidence="1 2">DSM 16998</strain>
    </source>
</reference>
<dbReference type="Gene3D" id="2.30.110.20">
    <property type="entry name" value="Hcp1-like"/>
    <property type="match status" value="1"/>
</dbReference>
<protein>
    <submittedName>
        <fullName evidence="1">Type VI secretion system Hcp family effector</fullName>
    </submittedName>
</protein>
<dbReference type="Proteomes" id="UP000295361">
    <property type="component" value="Unassembled WGS sequence"/>
</dbReference>
<dbReference type="InterPro" id="IPR036624">
    <property type="entry name" value="Hcp1-lik_sf"/>
</dbReference>
<dbReference type="Pfam" id="PF05638">
    <property type="entry name" value="T6SS_HCP"/>
    <property type="match status" value="1"/>
</dbReference>
<dbReference type="SUPFAM" id="SSF141452">
    <property type="entry name" value="Hcp1-like"/>
    <property type="match status" value="1"/>
</dbReference>
<dbReference type="InterPro" id="IPR008514">
    <property type="entry name" value="T6SS_Hcp"/>
</dbReference>
<comment type="caution">
    <text evidence="1">The sequence shown here is derived from an EMBL/GenBank/DDBJ whole genome shotgun (WGS) entry which is preliminary data.</text>
</comment>
<sequence length="175" mass="19223">MPGNSFIKFDGIKEGESFQSNRDGKQGWIEIGDWSWDIEAETSFTKGGGAAVGKPTPGTLSFSHFYDLSSPVIMGKIVGGQHFAEVVIDMLKQTGDKGGLPSQYFQIKMKEVFITKVSSKGGEDGSVNQDVEMVFKEIAVGYKPQKNDGTLEAPTDFNWNIARMNLATSIQNDWK</sequence>
<keyword evidence="2" id="KW-1185">Reference proteome</keyword>
<dbReference type="InParanoid" id="A0A4R6QLB8"/>
<dbReference type="OrthoDB" id="5066999at2"/>
<dbReference type="InterPro" id="IPR053165">
    <property type="entry name" value="HSI-I_assembly_Hcp1"/>
</dbReference>
<accession>A0A4R6QLB8</accession>
<dbReference type="PANTHER" id="PTHR36152:SF5">
    <property type="entry name" value="PROTEIN HCP1"/>
    <property type="match status" value="1"/>
</dbReference>
<dbReference type="EMBL" id="SNXS01000006">
    <property type="protein sequence ID" value="TDP62862.1"/>
    <property type="molecule type" value="Genomic_DNA"/>
</dbReference>
<name>A0A4R6QLB8_9BURK</name>
<evidence type="ECO:0000313" key="2">
    <source>
        <dbReference type="Proteomes" id="UP000295361"/>
    </source>
</evidence>
<dbReference type="AlphaFoldDB" id="A0A4R6QLB8"/>
<gene>
    <name evidence="1" type="ORF">DES47_106157</name>
</gene>
<dbReference type="PANTHER" id="PTHR36152">
    <property type="entry name" value="CYTOPLASMIC PROTEIN-RELATED"/>
    <property type="match status" value="1"/>
</dbReference>
<dbReference type="RefSeq" id="WP_133702878.1">
    <property type="nucleotide sequence ID" value="NZ_SNXS01000006.1"/>
</dbReference>
<organism evidence="1 2">
    <name type="scientific">Roseateles toxinivorans</name>
    <dbReference type="NCBI Taxonomy" id="270368"/>
    <lineage>
        <taxon>Bacteria</taxon>
        <taxon>Pseudomonadati</taxon>
        <taxon>Pseudomonadota</taxon>
        <taxon>Betaproteobacteria</taxon>
        <taxon>Burkholderiales</taxon>
        <taxon>Sphaerotilaceae</taxon>
        <taxon>Roseateles</taxon>
    </lineage>
</organism>